<dbReference type="InterPro" id="IPR013216">
    <property type="entry name" value="Methyltransf_11"/>
</dbReference>
<dbReference type="Proteomes" id="UP000597507">
    <property type="component" value="Unassembled WGS sequence"/>
</dbReference>
<evidence type="ECO:0000313" key="2">
    <source>
        <dbReference type="EMBL" id="GGG51049.1"/>
    </source>
</evidence>
<keyword evidence="2" id="KW-0489">Methyltransferase</keyword>
<name>A0A8J2ZF91_9PROT</name>
<proteinExistence type="predicted"/>
<dbReference type="AlphaFoldDB" id="A0A8J2ZF91"/>
<comment type="caution">
    <text evidence="2">The sequence shown here is derived from an EMBL/GenBank/DDBJ whole genome shotgun (WGS) entry which is preliminary data.</text>
</comment>
<protein>
    <submittedName>
        <fullName evidence="2">Methyltransferase</fullName>
    </submittedName>
</protein>
<accession>A0A8J2ZF91</accession>
<evidence type="ECO:0000313" key="3">
    <source>
        <dbReference type="Proteomes" id="UP000597507"/>
    </source>
</evidence>
<dbReference type="InterPro" id="IPR029063">
    <property type="entry name" value="SAM-dependent_MTases_sf"/>
</dbReference>
<sequence length="276" mass="28836">MDEAERLRSFERAAHDRAAERYAEFFAPVTALATPALLDAAGVGPGMRVLDVASGPGHVAAAAAARGARAAGVDLAPRMVALAAARHPGIAFRVADVEALPFPAASFDALVCSFGLGHFPHPEAAIAECARVVAPGGRLAFAWWDAPERQRLQALFREALAEAGAVPPPEVPRHSTLRFCDPGAFRALLEGAGLQEVTLAAHATTHAVPDSETLWRGGLEGLAITGATLRGQTPETQARIRAAFERRAAAYRREGEGLVIPIGFLVGSGRRPPAAG</sequence>
<dbReference type="RefSeq" id="WP_188904036.1">
    <property type="nucleotide sequence ID" value="NZ_BMKS01000024.1"/>
</dbReference>
<reference evidence="2 3" key="1">
    <citation type="journal article" date="2014" name="Int. J. Syst. Evol. Microbiol.">
        <title>Complete genome sequence of Corynebacterium casei LMG S-19264T (=DSM 44701T), isolated from a smear-ripened cheese.</title>
        <authorList>
            <consortium name="US DOE Joint Genome Institute (JGI-PGF)"/>
            <person name="Walter F."/>
            <person name="Albersmeier A."/>
            <person name="Kalinowski J."/>
            <person name="Ruckert C."/>
        </authorList>
    </citation>
    <scope>NUCLEOTIDE SEQUENCE [LARGE SCALE GENOMIC DNA]</scope>
    <source>
        <strain evidence="2 3">CGMCC 1.16330</strain>
    </source>
</reference>
<keyword evidence="2" id="KW-0808">Transferase</keyword>
<organism evidence="2 3">
    <name type="scientific">Caldovatus sediminis</name>
    <dbReference type="NCBI Taxonomy" id="2041189"/>
    <lineage>
        <taxon>Bacteria</taxon>
        <taxon>Pseudomonadati</taxon>
        <taxon>Pseudomonadota</taxon>
        <taxon>Alphaproteobacteria</taxon>
        <taxon>Acetobacterales</taxon>
        <taxon>Roseomonadaceae</taxon>
        <taxon>Caldovatus</taxon>
    </lineage>
</organism>
<dbReference type="GO" id="GO:0008757">
    <property type="term" value="F:S-adenosylmethionine-dependent methyltransferase activity"/>
    <property type="evidence" value="ECO:0007669"/>
    <property type="project" value="InterPro"/>
</dbReference>
<keyword evidence="3" id="KW-1185">Reference proteome</keyword>
<dbReference type="PANTHER" id="PTHR43591">
    <property type="entry name" value="METHYLTRANSFERASE"/>
    <property type="match status" value="1"/>
</dbReference>
<dbReference type="EMBL" id="BMKS01000024">
    <property type="protein sequence ID" value="GGG51049.1"/>
    <property type="molecule type" value="Genomic_DNA"/>
</dbReference>
<feature type="domain" description="Methyltransferase type 11" evidence="1">
    <location>
        <begin position="50"/>
        <end position="141"/>
    </location>
</feature>
<dbReference type="Pfam" id="PF08241">
    <property type="entry name" value="Methyltransf_11"/>
    <property type="match status" value="1"/>
</dbReference>
<evidence type="ECO:0000259" key="1">
    <source>
        <dbReference type="Pfam" id="PF08241"/>
    </source>
</evidence>
<dbReference type="Gene3D" id="3.40.50.150">
    <property type="entry name" value="Vaccinia Virus protein VP39"/>
    <property type="match status" value="1"/>
</dbReference>
<dbReference type="GO" id="GO:0032259">
    <property type="term" value="P:methylation"/>
    <property type="evidence" value="ECO:0007669"/>
    <property type="project" value="UniProtKB-KW"/>
</dbReference>
<dbReference type="CDD" id="cd02440">
    <property type="entry name" value="AdoMet_MTases"/>
    <property type="match status" value="1"/>
</dbReference>
<dbReference type="SUPFAM" id="SSF53335">
    <property type="entry name" value="S-adenosyl-L-methionine-dependent methyltransferases"/>
    <property type="match status" value="1"/>
</dbReference>
<gene>
    <name evidence="2" type="ORF">GCM10010964_42900</name>
</gene>